<dbReference type="InterPro" id="IPR051265">
    <property type="entry name" value="HIBADH-related_NP60_sf"/>
</dbReference>
<dbReference type="InterPro" id="IPR036291">
    <property type="entry name" value="NAD(P)-bd_dom_sf"/>
</dbReference>
<dbReference type="SUPFAM" id="SSF51735">
    <property type="entry name" value="NAD(P)-binding Rossmann-fold domains"/>
    <property type="match status" value="1"/>
</dbReference>
<protein>
    <submittedName>
        <fullName evidence="6">NAD(P)-dependent oxidoreductase</fullName>
    </submittedName>
</protein>
<evidence type="ECO:0000313" key="7">
    <source>
        <dbReference type="Proteomes" id="UP001501470"/>
    </source>
</evidence>
<evidence type="ECO:0000256" key="1">
    <source>
        <dbReference type="ARBA" id="ARBA00009080"/>
    </source>
</evidence>
<dbReference type="InterPro" id="IPR006115">
    <property type="entry name" value="6PGDH_NADP-bd"/>
</dbReference>
<dbReference type="EMBL" id="BAAAQD010000037">
    <property type="protein sequence ID" value="GAA1566285.1"/>
    <property type="molecule type" value="Genomic_DNA"/>
</dbReference>
<dbReference type="PANTHER" id="PTHR43580:SF2">
    <property type="entry name" value="CYTOKINE-LIKE NUCLEAR FACTOR N-PAC"/>
    <property type="match status" value="1"/>
</dbReference>
<name>A0ABN2CXC5_9ACTN</name>
<evidence type="ECO:0000256" key="2">
    <source>
        <dbReference type="ARBA" id="ARBA00023002"/>
    </source>
</evidence>
<evidence type="ECO:0000256" key="3">
    <source>
        <dbReference type="ARBA" id="ARBA00023027"/>
    </source>
</evidence>
<dbReference type="InterPro" id="IPR015815">
    <property type="entry name" value="HIBADH-related"/>
</dbReference>
<evidence type="ECO:0000259" key="5">
    <source>
        <dbReference type="Pfam" id="PF14833"/>
    </source>
</evidence>
<comment type="caution">
    <text evidence="6">The sequence shown here is derived from an EMBL/GenBank/DDBJ whole genome shotgun (WGS) entry which is preliminary data.</text>
</comment>
<feature type="domain" description="3-hydroxyisobutyrate dehydrogenase-like NAD-binding" evidence="5">
    <location>
        <begin position="137"/>
        <end position="251"/>
    </location>
</feature>
<feature type="domain" description="6-phosphogluconate dehydrogenase NADP-binding" evidence="4">
    <location>
        <begin position="2"/>
        <end position="133"/>
    </location>
</feature>
<dbReference type="Gene3D" id="1.10.1040.10">
    <property type="entry name" value="N-(1-d-carboxylethyl)-l-norvaline Dehydrogenase, domain 2"/>
    <property type="match status" value="1"/>
</dbReference>
<dbReference type="Proteomes" id="UP001501470">
    <property type="component" value="Unassembled WGS sequence"/>
</dbReference>
<evidence type="ECO:0000259" key="4">
    <source>
        <dbReference type="Pfam" id="PF03446"/>
    </source>
</evidence>
<dbReference type="Gene3D" id="3.40.50.720">
    <property type="entry name" value="NAD(P)-binding Rossmann-like Domain"/>
    <property type="match status" value="1"/>
</dbReference>
<evidence type="ECO:0000313" key="6">
    <source>
        <dbReference type="EMBL" id="GAA1566285.1"/>
    </source>
</evidence>
<accession>A0ABN2CXC5</accession>
<comment type="similarity">
    <text evidence="1">Belongs to the HIBADH-related family.</text>
</comment>
<organism evidence="6 7">
    <name type="scientific">Dactylosporangium maewongense</name>
    <dbReference type="NCBI Taxonomy" id="634393"/>
    <lineage>
        <taxon>Bacteria</taxon>
        <taxon>Bacillati</taxon>
        <taxon>Actinomycetota</taxon>
        <taxon>Actinomycetes</taxon>
        <taxon>Micromonosporales</taxon>
        <taxon>Micromonosporaceae</taxon>
        <taxon>Dactylosporangium</taxon>
    </lineage>
</organism>
<reference evidence="6 7" key="1">
    <citation type="journal article" date="2019" name="Int. J. Syst. Evol. Microbiol.">
        <title>The Global Catalogue of Microorganisms (GCM) 10K type strain sequencing project: providing services to taxonomists for standard genome sequencing and annotation.</title>
        <authorList>
            <consortium name="The Broad Institute Genomics Platform"/>
            <consortium name="The Broad Institute Genome Sequencing Center for Infectious Disease"/>
            <person name="Wu L."/>
            <person name="Ma J."/>
        </authorList>
    </citation>
    <scope>NUCLEOTIDE SEQUENCE [LARGE SCALE GENOMIC DNA]</scope>
    <source>
        <strain evidence="6 7">JCM 15933</strain>
    </source>
</reference>
<dbReference type="PANTHER" id="PTHR43580">
    <property type="entry name" value="OXIDOREDUCTASE GLYR1-RELATED"/>
    <property type="match status" value="1"/>
</dbReference>
<keyword evidence="3" id="KW-0520">NAD</keyword>
<dbReference type="Pfam" id="PF14833">
    <property type="entry name" value="NAD_binding_11"/>
    <property type="match status" value="1"/>
</dbReference>
<dbReference type="InterPro" id="IPR013328">
    <property type="entry name" value="6PGD_dom2"/>
</dbReference>
<keyword evidence="7" id="KW-1185">Reference proteome</keyword>
<gene>
    <name evidence="6" type="ORF">GCM10009827_104930</name>
</gene>
<dbReference type="Pfam" id="PF03446">
    <property type="entry name" value="NAD_binding_2"/>
    <property type="match status" value="1"/>
</dbReference>
<keyword evidence="2" id="KW-0560">Oxidoreductase</keyword>
<proteinExistence type="inferred from homology"/>
<dbReference type="SUPFAM" id="SSF48179">
    <property type="entry name" value="6-phosphogluconate dehydrogenase C-terminal domain-like"/>
    <property type="match status" value="1"/>
</dbReference>
<dbReference type="PIRSF" id="PIRSF000103">
    <property type="entry name" value="HIBADH"/>
    <property type="match status" value="1"/>
</dbReference>
<dbReference type="InterPro" id="IPR008927">
    <property type="entry name" value="6-PGluconate_DH-like_C_sf"/>
</dbReference>
<dbReference type="InterPro" id="IPR029154">
    <property type="entry name" value="HIBADH-like_NADP-bd"/>
</dbReference>
<sequence>MRVWNRNIERAKDAATGSRITVCDTPRDAVTGADIVVTVLTDARATEAVMDQAAAGVRPGLLWLQLGTVGAAIAGLSEWASRYGVTLVDAPVQGSRQPAEQGKLVVIASGPDSAHVAAQAVFDTIGSRTLWVGDTPGTASRLKLALSVWVAALTHGIAESLAVARSLGVAPALVLDVVSDGPMDSGFFQAKAAAILDDDYDASFTVANAVKDTKLVLDAVRDAVPLDLSRAALRRWSLAAEQGYGDKDMIASHLAQTQPQTTL</sequence>